<dbReference type="InterPro" id="IPR011051">
    <property type="entry name" value="RmlC_Cupin_sf"/>
</dbReference>
<dbReference type="EMBL" id="LATX01002372">
    <property type="protein sequence ID" value="KTB30683.1"/>
    <property type="molecule type" value="Genomic_DNA"/>
</dbReference>
<dbReference type="InterPro" id="IPR014710">
    <property type="entry name" value="RmlC-like_jellyroll"/>
</dbReference>
<evidence type="ECO:0008006" key="3">
    <source>
        <dbReference type="Google" id="ProtNLM"/>
    </source>
</evidence>
<evidence type="ECO:0000313" key="1">
    <source>
        <dbReference type="EMBL" id="KTB30683.1"/>
    </source>
</evidence>
<dbReference type="Gene3D" id="2.60.120.10">
    <property type="entry name" value="Jelly Rolls"/>
    <property type="match status" value="1"/>
</dbReference>
<name>A0A0W0F2Z2_MONRR</name>
<dbReference type="AlphaFoldDB" id="A0A0W0F2Z2"/>
<accession>A0A0W0F2Z2</accession>
<sequence length="181" mass="20429">MTQNLPESISIAKGVTMTFLKNAEYVTRVTFTGDADCEGLFVPFHWHETHDEIMRIESGQIKIAMGSSPYKVYTPEDGEVFIPKGTPHSLMSVKGIPTVVMERTVPMDGSKELFFRNLFAIRGGPLRSLLPVMQVFYYGDGMPTFPIHIPWLEKAFVTLLGYYIAPLLGYQLKYPDLKKTS</sequence>
<proteinExistence type="predicted"/>
<dbReference type="eggNOG" id="ENOG502RF74">
    <property type="taxonomic scope" value="Eukaryota"/>
</dbReference>
<comment type="caution">
    <text evidence="1">The sequence shown here is derived from an EMBL/GenBank/DDBJ whole genome shotgun (WGS) entry which is preliminary data.</text>
</comment>
<organism evidence="1 2">
    <name type="scientific">Moniliophthora roreri</name>
    <name type="common">Frosty pod rot fungus</name>
    <name type="synonym">Monilia roreri</name>
    <dbReference type="NCBI Taxonomy" id="221103"/>
    <lineage>
        <taxon>Eukaryota</taxon>
        <taxon>Fungi</taxon>
        <taxon>Dikarya</taxon>
        <taxon>Basidiomycota</taxon>
        <taxon>Agaricomycotina</taxon>
        <taxon>Agaricomycetes</taxon>
        <taxon>Agaricomycetidae</taxon>
        <taxon>Agaricales</taxon>
        <taxon>Marasmiineae</taxon>
        <taxon>Marasmiaceae</taxon>
        <taxon>Moniliophthora</taxon>
    </lineage>
</organism>
<evidence type="ECO:0000313" key="2">
    <source>
        <dbReference type="Proteomes" id="UP000054988"/>
    </source>
</evidence>
<dbReference type="Proteomes" id="UP000054988">
    <property type="component" value="Unassembled WGS sequence"/>
</dbReference>
<dbReference type="SUPFAM" id="SSF51182">
    <property type="entry name" value="RmlC-like cupins"/>
    <property type="match status" value="1"/>
</dbReference>
<gene>
    <name evidence="1" type="ORF">WG66_16737</name>
</gene>
<protein>
    <recommendedName>
        <fullName evidence="3">Cupin 2 conserved barrel domain-containing protein</fullName>
    </recommendedName>
</protein>
<dbReference type="CDD" id="cd02208">
    <property type="entry name" value="cupin_RmlC-like"/>
    <property type="match status" value="1"/>
</dbReference>
<reference evidence="1 2" key="1">
    <citation type="submission" date="2015-12" db="EMBL/GenBank/DDBJ databases">
        <title>Draft genome sequence of Moniliophthora roreri, the causal agent of frosty pod rot of cacao.</title>
        <authorList>
            <person name="Aime M.C."/>
            <person name="Diaz-Valderrama J.R."/>
            <person name="Kijpornyongpan T."/>
            <person name="Phillips-Mora W."/>
        </authorList>
    </citation>
    <scope>NUCLEOTIDE SEQUENCE [LARGE SCALE GENOMIC DNA]</scope>
    <source>
        <strain evidence="1 2">MCA 2952</strain>
    </source>
</reference>